<feature type="domain" description="Glycosyltransferase family 28 N-terminal" evidence="10">
    <location>
        <begin position="9"/>
        <end position="146"/>
    </location>
</feature>
<evidence type="ECO:0000256" key="4">
    <source>
        <dbReference type="ARBA" id="ARBA00022679"/>
    </source>
</evidence>
<dbReference type="SUPFAM" id="SSF53756">
    <property type="entry name" value="UDP-Glycosyltransferase/glycogen phosphorylase"/>
    <property type="match status" value="1"/>
</dbReference>
<evidence type="ECO:0000313" key="12">
    <source>
        <dbReference type="EMBL" id="VAX02361.1"/>
    </source>
</evidence>
<evidence type="ECO:0000259" key="11">
    <source>
        <dbReference type="Pfam" id="PF04101"/>
    </source>
</evidence>
<keyword evidence="9" id="KW-0961">Cell wall biogenesis/degradation</keyword>
<dbReference type="GO" id="GO:0050511">
    <property type="term" value="F:undecaprenyldiphospho-muramoylpentapeptide beta-N-acetylglucosaminyltransferase activity"/>
    <property type="evidence" value="ECO:0007669"/>
    <property type="project" value="InterPro"/>
</dbReference>
<dbReference type="GO" id="GO:0009252">
    <property type="term" value="P:peptidoglycan biosynthetic process"/>
    <property type="evidence" value="ECO:0007669"/>
    <property type="project" value="UniProtKB-KW"/>
</dbReference>
<evidence type="ECO:0000256" key="9">
    <source>
        <dbReference type="ARBA" id="ARBA00023316"/>
    </source>
</evidence>
<keyword evidence="3 12" id="KW-0328">Glycosyltransferase</keyword>
<organism evidence="12">
    <name type="scientific">hydrothermal vent metagenome</name>
    <dbReference type="NCBI Taxonomy" id="652676"/>
    <lineage>
        <taxon>unclassified sequences</taxon>
        <taxon>metagenomes</taxon>
        <taxon>ecological metagenomes</taxon>
    </lineage>
</organism>
<dbReference type="EC" id="2.4.1.227" evidence="12"/>
<keyword evidence="5" id="KW-0133">Cell shape</keyword>
<keyword evidence="4 12" id="KW-0808">Transferase</keyword>
<dbReference type="Pfam" id="PF03033">
    <property type="entry name" value="Glyco_transf_28"/>
    <property type="match status" value="1"/>
</dbReference>
<keyword evidence="2" id="KW-0132">Cell division</keyword>
<dbReference type="InterPro" id="IPR006009">
    <property type="entry name" value="GlcNAc_MurG"/>
</dbReference>
<dbReference type="InterPro" id="IPR004276">
    <property type="entry name" value="GlycoTrans_28_N"/>
</dbReference>
<reference evidence="12" key="1">
    <citation type="submission" date="2018-06" db="EMBL/GenBank/DDBJ databases">
        <authorList>
            <person name="Zhirakovskaya E."/>
        </authorList>
    </citation>
    <scope>NUCLEOTIDE SEQUENCE</scope>
</reference>
<dbReference type="GO" id="GO:0051301">
    <property type="term" value="P:cell division"/>
    <property type="evidence" value="ECO:0007669"/>
    <property type="project" value="UniProtKB-KW"/>
</dbReference>
<protein>
    <submittedName>
        <fullName evidence="12">UDP-N-acetylglucosamine--N-acetylmuramyl-(Pentapeptide) pyrophosphoryl-undecaprenol N-acetylglucosamine transferase</fullName>
        <ecNumber evidence="12">2.4.1.227</ecNumber>
    </submittedName>
</protein>
<dbReference type="GO" id="GO:0005975">
    <property type="term" value="P:carbohydrate metabolic process"/>
    <property type="evidence" value="ECO:0007669"/>
    <property type="project" value="InterPro"/>
</dbReference>
<keyword evidence="1" id="KW-1003">Cell membrane</keyword>
<evidence type="ECO:0000259" key="10">
    <source>
        <dbReference type="Pfam" id="PF03033"/>
    </source>
</evidence>
<evidence type="ECO:0000256" key="7">
    <source>
        <dbReference type="ARBA" id="ARBA00023136"/>
    </source>
</evidence>
<evidence type="ECO:0000256" key="8">
    <source>
        <dbReference type="ARBA" id="ARBA00023306"/>
    </source>
</evidence>
<feature type="domain" description="Glycosyl transferase family 28 C-terminal" evidence="11">
    <location>
        <begin position="189"/>
        <end position="340"/>
    </location>
</feature>
<dbReference type="NCBIfam" id="TIGR01133">
    <property type="entry name" value="murG"/>
    <property type="match status" value="1"/>
</dbReference>
<dbReference type="CDD" id="cd03785">
    <property type="entry name" value="GT28_MurG"/>
    <property type="match status" value="1"/>
</dbReference>
<evidence type="ECO:0000256" key="6">
    <source>
        <dbReference type="ARBA" id="ARBA00022984"/>
    </source>
</evidence>
<evidence type="ECO:0000256" key="1">
    <source>
        <dbReference type="ARBA" id="ARBA00022475"/>
    </source>
</evidence>
<dbReference type="Pfam" id="PF04101">
    <property type="entry name" value="Glyco_tran_28_C"/>
    <property type="match status" value="1"/>
</dbReference>
<proteinExistence type="inferred from homology"/>
<dbReference type="Gene3D" id="3.40.50.2000">
    <property type="entry name" value="Glycogen Phosphorylase B"/>
    <property type="match status" value="2"/>
</dbReference>
<sequence length="370" mass="39054">MSSQQPLRIMVMAGGTGGHVFPALAVADELRARGVEVSWLGTRQGLEAEVVPRAGFPIDYVQVSGLRGKGVLSLLMAPVKLLLALSQSLKIISRRQPAAVLGMGGFVTGPGGLAAWLKRRPLLIHEQNARAGLTNRLLAPLARRVMEAFPGTFAESKKVLHTGNPLRKTFIDAVPDNASVNSDKQILRLLVVGGSLGAARLNEVVPQALAALDAAARPEVWHQAGKRNIDDARSAYATAGIDARLEPFIDDMAAAYAWADVVLCRAGAMTIAEVAAAGVPSILVPFPFAVDDHQTANARYLADAQAAVLLPQTQLTAERLGELLLSLNADKLTAMATAARTLALLDATTQVVEQCLAVARGDDKQEVAHG</sequence>
<gene>
    <name evidence="12" type="ORF">MNBD_GAMMA19-2130</name>
</gene>
<name>A0A3B1AKX8_9ZZZZ</name>
<keyword evidence="8" id="KW-0131">Cell cycle</keyword>
<dbReference type="HAMAP" id="MF_00033">
    <property type="entry name" value="MurG"/>
    <property type="match status" value="1"/>
</dbReference>
<keyword evidence="6" id="KW-0573">Peptidoglycan synthesis</keyword>
<keyword evidence="7" id="KW-0472">Membrane</keyword>
<dbReference type="AlphaFoldDB" id="A0A3B1AKX8"/>
<evidence type="ECO:0000256" key="5">
    <source>
        <dbReference type="ARBA" id="ARBA00022960"/>
    </source>
</evidence>
<evidence type="ECO:0000256" key="2">
    <source>
        <dbReference type="ARBA" id="ARBA00022618"/>
    </source>
</evidence>
<evidence type="ECO:0000256" key="3">
    <source>
        <dbReference type="ARBA" id="ARBA00022676"/>
    </source>
</evidence>
<dbReference type="PANTHER" id="PTHR21015">
    <property type="entry name" value="UDP-N-ACETYLGLUCOSAMINE--N-ACETYLMURAMYL-(PENTAPEPTIDE) PYROPHOSPHORYL-UNDECAPRENOL N-ACETYLGLUCOSAMINE TRANSFERASE 1"/>
    <property type="match status" value="1"/>
</dbReference>
<dbReference type="GO" id="GO:0071555">
    <property type="term" value="P:cell wall organization"/>
    <property type="evidence" value="ECO:0007669"/>
    <property type="project" value="UniProtKB-KW"/>
</dbReference>
<dbReference type="EMBL" id="UOFV01000308">
    <property type="protein sequence ID" value="VAX02361.1"/>
    <property type="molecule type" value="Genomic_DNA"/>
</dbReference>
<dbReference type="PANTHER" id="PTHR21015:SF22">
    <property type="entry name" value="GLYCOSYLTRANSFERASE"/>
    <property type="match status" value="1"/>
</dbReference>
<dbReference type="InterPro" id="IPR007235">
    <property type="entry name" value="Glyco_trans_28_C"/>
</dbReference>
<accession>A0A3B1AKX8</accession>
<dbReference type="GO" id="GO:0008360">
    <property type="term" value="P:regulation of cell shape"/>
    <property type="evidence" value="ECO:0007669"/>
    <property type="project" value="UniProtKB-KW"/>
</dbReference>